<evidence type="ECO:0000313" key="2">
    <source>
        <dbReference type="EMBL" id="MRD48621.1"/>
    </source>
</evidence>
<dbReference type="RefSeq" id="WP_153585934.1">
    <property type="nucleotide sequence ID" value="NZ_WJBU01000014.1"/>
</dbReference>
<organism evidence="2 3">
    <name type="scientific">Caenimonas koreensis DSM 17982</name>
    <dbReference type="NCBI Taxonomy" id="1121255"/>
    <lineage>
        <taxon>Bacteria</taxon>
        <taxon>Pseudomonadati</taxon>
        <taxon>Pseudomonadota</taxon>
        <taxon>Betaproteobacteria</taxon>
        <taxon>Burkholderiales</taxon>
        <taxon>Comamonadaceae</taxon>
        <taxon>Caenimonas</taxon>
    </lineage>
</organism>
<keyword evidence="3" id="KW-1185">Reference proteome</keyword>
<protein>
    <recommendedName>
        <fullName evidence="4">Dolichyl-phosphate-mannose-protein mannosyltransferase</fullName>
    </recommendedName>
</protein>
<name>A0A844BDR3_9BURK</name>
<keyword evidence="1" id="KW-0472">Membrane</keyword>
<dbReference type="OrthoDB" id="1814621at2"/>
<accession>A0A844BDR3</accession>
<sequence>MAEARPAGPPPWLEGLTICGGAWVLLVSIPLALGGIGITWDGLNHHLYLGWTAQHQRFDRDVVAASYQVFQFPYANWPLYKLALSGVSGPVAGVFLASVQWLAVPAVWMIACRCIPGRDWFAAMFRAFAVVLAFSSGLVLSFFDSTINDLIACIPLMWAVAFSLPIPKDDGQTCSPGLRFVALAGLLAGASVALKLSNGPVAAALPVIWSFGAGAVASRWRTMAVGIVATGLGFTMSYSYWGWLLWEYAGNPVYPFCNACFQPVRDLLGWKP</sequence>
<feature type="transmembrane region" description="Helical" evidence="1">
    <location>
        <begin position="224"/>
        <end position="246"/>
    </location>
</feature>
<comment type="caution">
    <text evidence="2">The sequence shown here is derived from an EMBL/GenBank/DDBJ whole genome shotgun (WGS) entry which is preliminary data.</text>
</comment>
<evidence type="ECO:0008006" key="4">
    <source>
        <dbReference type="Google" id="ProtNLM"/>
    </source>
</evidence>
<feature type="transmembrane region" description="Helical" evidence="1">
    <location>
        <begin position="200"/>
        <end position="217"/>
    </location>
</feature>
<dbReference type="Proteomes" id="UP000487350">
    <property type="component" value="Unassembled WGS sequence"/>
</dbReference>
<evidence type="ECO:0000256" key="1">
    <source>
        <dbReference type="SAM" id="Phobius"/>
    </source>
</evidence>
<keyword evidence="1" id="KW-1133">Transmembrane helix</keyword>
<feature type="transmembrane region" description="Helical" evidence="1">
    <location>
        <begin position="87"/>
        <end position="111"/>
    </location>
</feature>
<feature type="transmembrane region" description="Helical" evidence="1">
    <location>
        <begin position="149"/>
        <end position="166"/>
    </location>
</feature>
<feature type="transmembrane region" description="Helical" evidence="1">
    <location>
        <begin position="123"/>
        <end position="143"/>
    </location>
</feature>
<proteinExistence type="predicted"/>
<dbReference type="AlphaFoldDB" id="A0A844BDR3"/>
<reference evidence="2 3" key="1">
    <citation type="submission" date="2019-11" db="EMBL/GenBank/DDBJ databases">
        <title>Caenimonas koreensis gen. nov., sp. nov., isolated from activated sludge.</title>
        <authorList>
            <person name="Seung H.R."/>
        </authorList>
    </citation>
    <scope>NUCLEOTIDE SEQUENCE [LARGE SCALE GENOMIC DNA]</scope>
    <source>
        <strain evidence="2 3">EMB320</strain>
    </source>
</reference>
<gene>
    <name evidence="2" type="ORF">GHT07_15135</name>
</gene>
<keyword evidence="1" id="KW-0812">Transmembrane</keyword>
<feature type="transmembrane region" description="Helical" evidence="1">
    <location>
        <begin position="178"/>
        <end position="194"/>
    </location>
</feature>
<evidence type="ECO:0000313" key="3">
    <source>
        <dbReference type="Proteomes" id="UP000487350"/>
    </source>
</evidence>
<feature type="transmembrane region" description="Helical" evidence="1">
    <location>
        <begin position="12"/>
        <end position="40"/>
    </location>
</feature>
<dbReference type="EMBL" id="WJBU01000014">
    <property type="protein sequence ID" value="MRD48621.1"/>
    <property type="molecule type" value="Genomic_DNA"/>
</dbReference>